<gene>
    <name evidence="2" type="ORF">GCM10010136_34560</name>
</gene>
<proteinExistence type="predicted"/>
<reference evidence="2" key="1">
    <citation type="journal article" date="2014" name="Int. J. Syst. Evol. Microbiol.">
        <title>Complete genome sequence of Corynebacterium casei LMG S-19264T (=DSM 44701T), isolated from a smear-ripened cheese.</title>
        <authorList>
            <consortium name="US DOE Joint Genome Institute (JGI-PGF)"/>
            <person name="Walter F."/>
            <person name="Albersmeier A."/>
            <person name="Kalinowski J."/>
            <person name="Ruckert C."/>
        </authorList>
    </citation>
    <scope>NUCLEOTIDE SEQUENCE</scope>
    <source>
        <strain evidence="2">KCTC 42097</strain>
    </source>
</reference>
<dbReference type="Proteomes" id="UP000641137">
    <property type="component" value="Unassembled WGS sequence"/>
</dbReference>
<comment type="caution">
    <text evidence="2">The sequence shown here is derived from an EMBL/GenBank/DDBJ whole genome shotgun (WGS) entry which is preliminary data.</text>
</comment>
<name>A0A8J3DLQ1_9HYPH</name>
<dbReference type="EMBL" id="BMZO01000013">
    <property type="protein sequence ID" value="GHC81143.1"/>
    <property type="molecule type" value="Genomic_DNA"/>
</dbReference>
<sequence length="81" mass="9573">MFLFLLSLLGLFSVVHFLQFLSFAFVYFDLIVIQRFIFLVSVIEIGVVDGLKNFFIRQDYCRRLVLQLPLPIFTGEESAWY</sequence>
<keyword evidence="1" id="KW-0472">Membrane</keyword>
<organism evidence="2 3">
    <name type="scientific">Limoniibacter endophyticus</name>
    <dbReference type="NCBI Taxonomy" id="1565040"/>
    <lineage>
        <taxon>Bacteria</taxon>
        <taxon>Pseudomonadati</taxon>
        <taxon>Pseudomonadota</taxon>
        <taxon>Alphaproteobacteria</taxon>
        <taxon>Hyphomicrobiales</taxon>
        <taxon>Bartonellaceae</taxon>
        <taxon>Limoniibacter</taxon>
    </lineage>
</organism>
<keyword evidence="1" id="KW-1133">Transmembrane helix</keyword>
<evidence type="ECO:0000313" key="3">
    <source>
        <dbReference type="Proteomes" id="UP000641137"/>
    </source>
</evidence>
<evidence type="ECO:0000313" key="2">
    <source>
        <dbReference type="EMBL" id="GHC81143.1"/>
    </source>
</evidence>
<keyword evidence="3" id="KW-1185">Reference proteome</keyword>
<keyword evidence="1" id="KW-0812">Transmembrane</keyword>
<reference evidence="2" key="2">
    <citation type="submission" date="2020-09" db="EMBL/GenBank/DDBJ databases">
        <authorList>
            <person name="Sun Q."/>
            <person name="Kim S."/>
        </authorList>
    </citation>
    <scope>NUCLEOTIDE SEQUENCE</scope>
    <source>
        <strain evidence="2">KCTC 42097</strain>
    </source>
</reference>
<protein>
    <submittedName>
        <fullName evidence="2">Uncharacterized protein</fullName>
    </submittedName>
</protein>
<accession>A0A8J3DLQ1</accession>
<evidence type="ECO:0000256" key="1">
    <source>
        <dbReference type="SAM" id="Phobius"/>
    </source>
</evidence>
<feature type="transmembrane region" description="Helical" evidence="1">
    <location>
        <begin position="27"/>
        <end position="48"/>
    </location>
</feature>
<dbReference type="AlphaFoldDB" id="A0A8J3DLQ1"/>